<dbReference type="EMBL" id="RJVJ01000001">
    <property type="protein sequence ID" value="ROR44963.1"/>
    <property type="molecule type" value="Genomic_DNA"/>
</dbReference>
<sequence length="71" mass="7702">MRHRRPGEVHETDLAVVPIGRVDRAPARACDAALRSALVAFRLSRPLGARTVPGLADGRPRFPLGRPDRPG</sequence>
<accession>A0A8G1UJ66</accession>
<dbReference type="AlphaFoldDB" id="A0A8G1UJ66"/>
<gene>
    <name evidence="2" type="ORF">EDD39_3173</name>
</gene>
<protein>
    <submittedName>
        <fullName evidence="2">Uncharacterized protein</fullName>
    </submittedName>
</protein>
<evidence type="ECO:0000313" key="2">
    <source>
        <dbReference type="EMBL" id="ROR44963.1"/>
    </source>
</evidence>
<reference evidence="2 3" key="1">
    <citation type="submission" date="2018-11" db="EMBL/GenBank/DDBJ databases">
        <title>Sequencing the genomes of 1000 actinobacteria strains.</title>
        <authorList>
            <person name="Klenk H.-P."/>
        </authorList>
    </citation>
    <scope>NUCLEOTIDE SEQUENCE [LARGE SCALE GENOMIC DNA]</scope>
    <source>
        <strain evidence="2 3">DSM 44780</strain>
    </source>
</reference>
<evidence type="ECO:0000313" key="3">
    <source>
        <dbReference type="Proteomes" id="UP000267408"/>
    </source>
</evidence>
<dbReference type="OrthoDB" id="4307068at2"/>
<dbReference type="Proteomes" id="UP000267408">
    <property type="component" value="Unassembled WGS sequence"/>
</dbReference>
<organism evidence="2 3">
    <name type="scientific">Kitasatospora cineracea</name>
    <dbReference type="NCBI Taxonomy" id="88074"/>
    <lineage>
        <taxon>Bacteria</taxon>
        <taxon>Bacillati</taxon>
        <taxon>Actinomycetota</taxon>
        <taxon>Actinomycetes</taxon>
        <taxon>Kitasatosporales</taxon>
        <taxon>Streptomycetaceae</taxon>
        <taxon>Kitasatospora</taxon>
    </lineage>
</organism>
<proteinExistence type="predicted"/>
<name>A0A8G1UJ66_9ACTN</name>
<dbReference type="RefSeq" id="WP_123556605.1">
    <property type="nucleotide sequence ID" value="NZ_RJVJ01000001.1"/>
</dbReference>
<evidence type="ECO:0000256" key="1">
    <source>
        <dbReference type="SAM" id="MobiDB-lite"/>
    </source>
</evidence>
<feature type="region of interest" description="Disordered" evidence="1">
    <location>
        <begin position="52"/>
        <end position="71"/>
    </location>
</feature>
<comment type="caution">
    <text evidence="2">The sequence shown here is derived from an EMBL/GenBank/DDBJ whole genome shotgun (WGS) entry which is preliminary data.</text>
</comment>